<dbReference type="AlphaFoldDB" id="A0A139X6M7"/>
<accession>A0A139X6M7</accession>
<dbReference type="OrthoDB" id="488877at2"/>
<proteinExistence type="predicted"/>
<keyword evidence="2" id="KW-1185">Reference proteome</keyword>
<evidence type="ECO:0000313" key="1">
    <source>
        <dbReference type="EMBL" id="KYC40361.1"/>
    </source>
</evidence>
<evidence type="ECO:0000313" key="2">
    <source>
        <dbReference type="Proteomes" id="UP000076925"/>
    </source>
</evidence>
<gene>
    <name evidence="1" type="ORF">WA1_27260</name>
</gene>
<sequence>MTSKEVLRSVAAEIQLFNDIEQKETFLFVLGALFSRVISLKKAAEIMEIEPNVFLELLDMMGLEFSYLTPQDVALEKDW</sequence>
<organism evidence="1 2">
    <name type="scientific">Scytonema hofmannii PCC 7110</name>
    <dbReference type="NCBI Taxonomy" id="128403"/>
    <lineage>
        <taxon>Bacteria</taxon>
        <taxon>Bacillati</taxon>
        <taxon>Cyanobacteriota</taxon>
        <taxon>Cyanophyceae</taxon>
        <taxon>Nostocales</taxon>
        <taxon>Scytonemataceae</taxon>
        <taxon>Scytonema</taxon>
    </lineage>
</organism>
<reference evidence="1 2" key="1">
    <citation type="journal article" date="2013" name="Genome Biol. Evol.">
        <title>Genomes of Stigonematalean cyanobacteria (subsection V) and the evolution of oxygenic photosynthesis from prokaryotes to plastids.</title>
        <authorList>
            <person name="Dagan T."/>
            <person name="Roettger M."/>
            <person name="Stucken K."/>
            <person name="Landan G."/>
            <person name="Koch R."/>
            <person name="Major P."/>
            <person name="Gould S.B."/>
            <person name="Goremykin V.V."/>
            <person name="Rippka R."/>
            <person name="Tandeau de Marsac N."/>
            <person name="Gugger M."/>
            <person name="Lockhart P.J."/>
            <person name="Allen J.F."/>
            <person name="Brune I."/>
            <person name="Maus I."/>
            <person name="Puhler A."/>
            <person name="Martin W.F."/>
        </authorList>
    </citation>
    <scope>NUCLEOTIDE SEQUENCE [LARGE SCALE GENOMIC DNA]</scope>
    <source>
        <strain evidence="1 2">PCC 7110</strain>
    </source>
</reference>
<comment type="caution">
    <text evidence="1">The sequence shown here is derived from an EMBL/GenBank/DDBJ whole genome shotgun (WGS) entry which is preliminary data.</text>
</comment>
<dbReference type="EMBL" id="ANNX02000030">
    <property type="protein sequence ID" value="KYC40361.1"/>
    <property type="molecule type" value="Genomic_DNA"/>
</dbReference>
<dbReference type="STRING" id="128403.WA1_27260"/>
<name>A0A139X6M7_9CYAN</name>
<dbReference type="Proteomes" id="UP000076925">
    <property type="component" value="Unassembled WGS sequence"/>
</dbReference>
<protein>
    <submittedName>
        <fullName evidence="1">Uncharacterized protein</fullName>
    </submittedName>
</protein>